<proteinExistence type="predicted"/>
<dbReference type="EMBL" id="JAULSO010000005">
    <property type="protein sequence ID" value="KAK3682833.1"/>
    <property type="molecule type" value="Genomic_DNA"/>
</dbReference>
<reference evidence="2" key="1">
    <citation type="journal article" date="2023" name="Mol. Phylogenet. Evol.">
        <title>Genome-scale phylogeny and comparative genomics of the fungal order Sordariales.</title>
        <authorList>
            <person name="Hensen N."/>
            <person name="Bonometti L."/>
            <person name="Westerberg I."/>
            <person name="Brannstrom I.O."/>
            <person name="Guillou S."/>
            <person name="Cros-Aarteil S."/>
            <person name="Calhoun S."/>
            <person name="Haridas S."/>
            <person name="Kuo A."/>
            <person name="Mondo S."/>
            <person name="Pangilinan J."/>
            <person name="Riley R."/>
            <person name="LaButti K."/>
            <person name="Andreopoulos B."/>
            <person name="Lipzen A."/>
            <person name="Chen C."/>
            <person name="Yan M."/>
            <person name="Daum C."/>
            <person name="Ng V."/>
            <person name="Clum A."/>
            <person name="Steindorff A."/>
            <person name="Ohm R.A."/>
            <person name="Martin F."/>
            <person name="Silar P."/>
            <person name="Natvig D.O."/>
            <person name="Lalanne C."/>
            <person name="Gautier V."/>
            <person name="Ament-Velasquez S.L."/>
            <person name="Kruys A."/>
            <person name="Hutchinson M.I."/>
            <person name="Powell A.J."/>
            <person name="Barry K."/>
            <person name="Miller A.N."/>
            <person name="Grigoriev I.V."/>
            <person name="Debuchy R."/>
            <person name="Gladieux P."/>
            <person name="Hiltunen Thoren M."/>
            <person name="Johannesson H."/>
        </authorList>
    </citation>
    <scope>NUCLEOTIDE SEQUENCE</scope>
    <source>
        <strain evidence="2">CBS 314.62</strain>
    </source>
</reference>
<evidence type="ECO:0000313" key="3">
    <source>
        <dbReference type="Proteomes" id="UP001270362"/>
    </source>
</evidence>
<evidence type="ECO:0000313" key="2">
    <source>
        <dbReference type="EMBL" id="KAK3682833.1"/>
    </source>
</evidence>
<gene>
    <name evidence="2" type="ORF">B0T22DRAFT_522315</name>
</gene>
<organism evidence="2 3">
    <name type="scientific">Podospora appendiculata</name>
    <dbReference type="NCBI Taxonomy" id="314037"/>
    <lineage>
        <taxon>Eukaryota</taxon>
        <taxon>Fungi</taxon>
        <taxon>Dikarya</taxon>
        <taxon>Ascomycota</taxon>
        <taxon>Pezizomycotina</taxon>
        <taxon>Sordariomycetes</taxon>
        <taxon>Sordariomycetidae</taxon>
        <taxon>Sordariales</taxon>
        <taxon>Podosporaceae</taxon>
        <taxon>Podospora</taxon>
    </lineage>
</organism>
<evidence type="ECO:0000256" key="1">
    <source>
        <dbReference type="SAM" id="MobiDB-lite"/>
    </source>
</evidence>
<dbReference type="Proteomes" id="UP001270362">
    <property type="component" value="Unassembled WGS sequence"/>
</dbReference>
<feature type="region of interest" description="Disordered" evidence="1">
    <location>
        <begin position="377"/>
        <end position="396"/>
    </location>
</feature>
<feature type="region of interest" description="Disordered" evidence="1">
    <location>
        <begin position="1198"/>
        <end position="1218"/>
    </location>
</feature>
<feature type="compositionally biased region" description="Polar residues" evidence="1">
    <location>
        <begin position="1198"/>
        <end position="1212"/>
    </location>
</feature>
<dbReference type="PANTHER" id="PTHR38166">
    <property type="entry name" value="C2H2-TYPE DOMAIN-CONTAINING PROTEIN-RELATED"/>
    <property type="match status" value="1"/>
</dbReference>
<sequence>MLEPRLIQSEPVELCFEPGSTANEGHAATKWTGDPNMDISDNAAQQSRQPVSECRHQPITSTQLFTYAVPDLDQAGQNVFIDMEPNSINSHHGDFCFTGLTLDFSNYDPNFEAMQSPVNIHNNTRDGVTVPELISPVSAQNQTSPVPAEKWTSPMSSEDSGYASYGIFHPDYSHSSQPPDTSYLPTCYSKMVFPEPSAPLVETAATVFESTDDAIKPICPDRAANENSHTQADERGAVCSMADTTKIPPDATSQRILTICKAIAYKLRPLCDVNKRWRRLSRKIPDLIKDFALDFFLEEDEFSDRRVASFLVTNHQEIATHLQSILRFEKSTHARLETSRPSIEKMSLSDKMSLWSRVSSNQDERLDYPELCEGVREAPENEDDDSDTCSSHETTEFGNAVPESEAYWRLITDMSKELDPNFPVGSRLSFNTFYPIRREIVGELLTSRSTSPISEPMTAPKKYKAAFHLPWGPMGSTVCPVLSGRELADCVVLTWSSEEHIQASTLEEYLHRAWLPGRSRPESRLIHVLGIALEGNSFDTQAKTTAGTTLPDKSNQQIWTTAAKDAEIVVWVAGSPHFIAECGATLAWIVAALQPLTRALDSDHGFYSTPILKPVADTAGQPSSEKQTADAVSCRSWIIEGRPRSLSAESFLRKQALYSQVFGAPPALVKGFPTTPRPGSFSGTEVTAETLFRWVPNPRLKTADGRVTLEGEQTTLGLHKRASNVLLWHIIRSVSLAGCTCDIGDDTEHDLDVKGVDELLYYRHILADCDGTRAATKIEHSSVPLSPDHLNQGGVKRGRQEVPSQDLPESRTDSQSLLTPNAGPTIRGSPSSATWSPGISLDSDVLSISDTSEDVITDPDLCSEDPSFRIIDATARLLLAKYRSQNSTVREHASGTDPGNSNGTTFIAIAPSTTTTTTNPSNPKRNRTRRDDDEDNEPNEDEKPPSKKPRANDPTPTTPTISRLLACPFWKHDPSKHRGCFRIKLDKISRVKQHLARKHVPGLYCEFCLAVFADHDSPGHQAHVQARSCTYRACELPGMTHQQQRELSRKSNRHASEQDQWFAIWDVIFPARSRPASAYMDPDLSEDLCHFREFATLHGPAILASGVTKMLDPAPISPGAGIQHVPPQHGGDPDDSPPGPLLLLRTNLERVIAHGLTALFEDWLASRTPSTASTYPSSSRRQSENSIVVATPALASSQNATPASSFAGQTAPRQPVPAHSLSELELNCHQAPDDSHFGVSAWPPGGDMSDPVIHDPGAAPDWFELNQLLSANAGAVNDALEGWTGIVDWNAGGADDGGMAREDVYGTIGPLDPLPRENVNPAA</sequence>
<feature type="region of interest" description="Disordered" evidence="1">
    <location>
        <begin position="885"/>
        <end position="959"/>
    </location>
</feature>
<keyword evidence="3" id="KW-1185">Reference proteome</keyword>
<feature type="compositionally biased region" description="Polar residues" evidence="1">
    <location>
        <begin position="828"/>
        <end position="837"/>
    </location>
</feature>
<feature type="region of interest" description="Disordered" evidence="1">
    <location>
        <begin position="1114"/>
        <end position="1142"/>
    </location>
</feature>
<name>A0AAE1C8G2_9PEZI</name>
<accession>A0AAE1C8G2</accession>
<reference evidence="2" key="2">
    <citation type="submission" date="2023-06" db="EMBL/GenBank/DDBJ databases">
        <authorList>
            <consortium name="Lawrence Berkeley National Laboratory"/>
            <person name="Haridas S."/>
            <person name="Hensen N."/>
            <person name="Bonometti L."/>
            <person name="Westerberg I."/>
            <person name="Brannstrom I.O."/>
            <person name="Guillou S."/>
            <person name="Cros-Aarteil S."/>
            <person name="Calhoun S."/>
            <person name="Kuo A."/>
            <person name="Mondo S."/>
            <person name="Pangilinan J."/>
            <person name="Riley R."/>
            <person name="Labutti K."/>
            <person name="Andreopoulos B."/>
            <person name="Lipzen A."/>
            <person name="Chen C."/>
            <person name="Yanf M."/>
            <person name="Daum C."/>
            <person name="Ng V."/>
            <person name="Clum A."/>
            <person name="Steindorff A."/>
            <person name="Ohm R."/>
            <person name="Martin F."/>
            <person name="Silar P."/>
            <person name="Natvig D."/>
            <person name="Lalanne C."/>
            <person name="Gautier V."/>
            <person name="Ament-Velasquez S.L."/>
            <person name="Kruys A."/>
            <person name="Hutchinson M.I."/>
            <person name="Powell A.J."/>
            <person name="Barry K."/>
            <person name="Miller A.N."/>
            <person name="Grigoriev I.V."/>
            <person name="Debuchy R."/>
            <person name="Gladieux P."/>
            <person name="Thoren M.H."/>
            <person name="Johannesson H."/>
        </authorList>
    </citation>
    <scope>NUCLEOTIDE SEQUENCE</scope>
    <source>
        <strain evidence="2">CBS 314.62</strain>
    </source>
</reference>
<comment type="caution">
    <text evidence="2">The sequence shown here is derived from an EMBL/GenBank/DDBJ whole genome shotgun (WGS) entry which is preliminary data.</text>
</comment>
<dbReference type="PANTHER" id="PTHR38166:SF1">
    <property type="entry name" value="C2H2-TYPE DOMAIN-CONTAINING PROTEIN"/>
    <property type="match status" value="1"/>
</dbReference>
<feature type="compositionally biased region" description="Low complexity" evidence="1">
    <location>
        <begin position="911"/>
        <end position="923"/>
    </location>
</feature>
<feature type="region of interest" description="Disordered" evidence="1">
    <location>
        <begin position="780"/>
        <end position="837"/>
    </location>
</feature>
<protein>
    <submittedName>
        <fullName evidence="2">Uncharacterized protein</fullName>
    </submittedName>
</protein>